<evidence type="ECO:0000313" key="7">
    <source>
        <dbReference type="EMBL" id="KAK9875090.1"/>
    </source>
</evidence>
<dbReference type="PANTHER" id="PTHR11610:SF173">
    <property type="entry name" value="LIPASE DOMAIN-CONTAINING PROTEIN-RELATED"/>
    <property type="match status" value="1"/>
</dbReference>
<keyword evidence="3" id="KW-0964">Secreted</keyword>
<dbReference type="InterPro" id="IPR029058">
    <property type="entry name" value="AB_hydrolase_fold"/>
</dbReference>
<reference evidence="7 8" key="1">
    <citation type="submission" date="2023-03" db="EMBL/GenBank/DDBJ databases">
        <title>Genome insight into feeding habits of ladybird beetles.</title>
        <authorList>
            <person name="Li H.-S."/>
            <person name="Huang Y.-H."/>
            <person name="Pang H."/>
        </authorList>
    </citation>
    <scope>NUCLEOTIDE SEQUENCE [LARGE SCALE GENOMIC DNA]</scope>
    <source>
        <strain evidence="7">SYSU_2023b</strain>
        <tissue evidence="7">Whole body</tissue>
    </source>
</reference>
<evidence type="ECO:0000313" key="8">
    <source>
        <dbReference type="Proteomes" id="UP001431783"/>
    </source>
</evidence>
<dbReference type="InterPro" id="IPR013818">
    <property type="entry name" value="Lipase"/>
</dbReference>
<dbReference type="InterPro" id="IPR000734">
    <property type="entry name" value="TAG_lipase"/>
</dbReference>
<feature type="signal peptide" evidence="5">
    <location>
        <begin position="1"/>
        <end position="24"/>
    </location>
</feature>
<sequence length="353" mass="39990">MCNRFTMLWRVGFLFLFVIFPNDTYQKLQRQSINLKFLELLPNHMTDQFLGSLFNSSLANVMKIADRFKFCTADKEALKFLVFRNDKMDPSELYLSSNDLDMRIPTKILIHGWYGTGDNEFIKRLANQYHKKGRYNVIGVDWSNHSKRDYVSSSCSTRDIGKVITEFILTLIGGDLRLLPNIHLIGHSLGAQVAAFAGKSMKSRTKRNIGRITGLDAAAPLFEFPFKVPKHLRLNAEDAEYVDGIHTNMGFFGFASAFGTSDFFVENGSPIQPGCNTNNFFEDLVCSHGRSVDLFLESITSKKLIGQECPNPFVFRIGLCSNRKRAVMGEEISKDVTGNYFLDTYDKPPYGKG</sequence>
<name>A0AAW1U4J6_9CUCU</name>
<keyword evidence="8" id="KW-1185">Reference proteome</keyword>
<dbReference type="GO" id="GO:0005615">
    <property type="term" value="C:extracellular space"/>
    <property type="evidence" value="ECO:0007669"/>
    <property type="project" value="TreeGrafter"/>
</dbReference>
<dbReference type="GO" id="GO:0017171">
    <property type="term" value="F:serine hydrolase activity"/>
    <property type="evidence" value="ECO:0007669"/>
    <property type="project" value="TreeGrafter"/>
</dbReference>
<comment type="caution">
    <text evidence="7">The sequence shown here is derived from an EMBL/GenBank/DDBJ whole genome shotgun (WGS) entry which is preliminary data.</text>
</comment>
<gene>
    <name evidence="7" type="ORF">WA026_005885</name>
</gene>
<dbReference type="AlphaFoldDB" id="A0AAW1U4J6"/>
<dbReference type="Pfam" id="PF00151">
    <property type="entry name" value="Lipase"/>
    <property type="match status" value="1"/>
</dbReference>
<comment type="similarity">
    <text evidence="2 4">Belongs to the AB hydrolase superfamily. Lipase family.</text>
</comment>
<evidence type="ECO:0000256" key="4">
    <source>
        <dbReference type="RuleBase" id="RU004262"/>
    </source>
</evidence>
<dbReference type="Proteomes" id="UP001431783">
    <property type="component" value="Unassembled WGS sequence"/>
</dbReference>
<dbReference type="GO" id="GO:0016298">
    <property type="term" value="F:lipase activity"/>
    <property type="evidence" value="ECO:0007669"/>
    <property type="project" value="InterPro"/>
</dbReference>
<comment type="subcellular location">
    <subcellularLocation>
        <location evidence="1">Secreted</location>
    </subcellularLocation>
</comment>
<evidence type="ECO:0000256" key="5">
    <source>
        <dbReference type="SAM" id="SignalP"/>
    </source>
</evidence>
<dbReference type="PRINTS" id="PR00821">
    <property type="entry name" value="TAGLIPASE"/>
</dbReference>
<protein>
    <recommendedName>
        <fullName evidence="6">Lipase domain-containing protein</fullName>
    </recommendedName>
</protein>
<dbReference type="PANTHER" id="PTHR11610">
    <property type="entry name" value="LIPASE"/>
    <property type="match status" value="1"/>
</dbReference>
<dbReference type="GO" id="GO:0016042">
    <property type="term" value="P:lipid catabolic process"/>
    <property type="evidence" value="ECO:0007669"/>
    <property type="project" value="TreeGrafter"/>
</dbReference>
<dbReference type="Gene3D" id="3.40.50.1820">
    <property type="entry name" value="alpha/beta hydrolase"/>
    <property type="match status" value="1"/>
</dbReference>
<feature type="domain" description="Lipase" evidence="6">
    <location>
        <begin position="96"/>
        <end position="350"/>
    </location>
</feature>
<evidence type="ECO:0000256" key="1">
    <source>
        <dbReference type="ARBA" id="ARBA00004613"/>
    </source>
</evidence>
<proteinExistence type="inferred from homology"/>
<dbReference type="SUPFAM" id="SSF53474">
    <property type="entry name" value="alpha/beta-Hydrolases"/>
    <property type="match status" value="1"/>
</dbReference>
<accession>A0AAW1U4J6</accession>
<evidence type="ECO:0000259" key="6">
    <source>
        <dbReference type="Pfam" id="PF00151"/>
    </source>
</evidence>
<keyword evidence="5" id="KW-0732">Signal</keyword>
<evidence type="ECO:0000256" key="3">
    <source>
        <dbReference type="ARBA" id="ARBA00022525"/>
    </source>
</evidence>
<evidence type="ECO:0000256" key="2">
    <source>
        <dbReference type="ARBA" id="ARBA00010701"/>
    </source>
</evidence>
<organism evidence="7 8">
    <name type="scientific">Henosepilachna vigintioctopunctata</name>
    <dbReference type="NCBI Taxonomy" id="420089"/>
    <lineage>
        <taxon>Eukaryota</taxon>
        <taxon>Metazoa</taxon>
        <taxon>Ecdysozoa</taxon>
        <taxon>Arthropoda</taxon>
        <taxon>Hexapoda</taxon>
        <taxon>Insecta</taxon>
        <taxon>Pterygota</taxon>
        <taxon>Neoptera</taxon>
        <taxon>Endopterygota</taxon>
        <taxon>Coleoptera</taxon>
        <taxon>Polyphaga</taxon>
        <taxon>Cucujiformia</taxon>
        <taxon>Coccinelloidea</taxon>
        <taxon>Coccinellidae</taxon>
        <taxon>Epilachninae</taxon>
        <taxon>Epilachnini</taxon>
        <taxon>Henosepilachna</taxon>
    </lineage>
</organism>
<feature type="chain" id="PRO_5043374007" description="Lipase domain-containing protein" evidence="5">
    <location>
        <begin position="25"/>
        <end position="353"/>
    </location>
</feature>
<dbReference type="EMBL" id="JARQZJ010000032">
    <property type="protein sequence ID" value="KAK9875090.1"/>
    <property type="molecule type" value="Genomic_DNA"/>
</dbReference>